<keyword evidence="1" id="KW-1133">Transmembrane helix</keyword>
<comment type="caution">
    <text evidence="2">The sequence shown here is derived from an EMBL/GenBank/DDBJ whole genome shotgun (WGS) entry which is preliminary data.</text>
</comment>
<feature type="transmembrane region" description="Helical" evidence="1">
    <location>
        <begin position="98"/>
        <end position="121"/>
    </location>
</feature>
<evidence type="ECO:0008006" key="4">
    <source>
        <dbReference type="Google" id="ProtNLM"/>
    </source>
</evidence>
<evidence type="ECO:0000313" key="2">
    <source>
        <dbReference type="EMBL" id="KAH3704791.1"/>
    </source>
</evidence>
<dbReference type="EMBL" id="JAIWYP010000015">
    <property type="protein sequence ID" value="KAH3704791.1"/>
    <property type="molecule type" value="Genomic_DNA"/>
</dbReference>
<dbReference type="Gene3D" id="1.20.140.150">
    <property type="match status" value="1"/>
</dbReference>
<dbReference type="Proteomes" id="UP000828390">
    <property type="component" value="Unassembled WGS sequence"/>
</dbReference>
<dbReference type="AlphaFoldDB" id="A0A9D4BRH8"/>
<accession>A0A9D4BRH8</accession>
<sequence>MKQIIGFAGFGLACLNSLFSILALALKVWMEKGDGYESRTYGLWKSCYETPQVSKCDDIPPVAQVLVFRGFVAVGMVLMFGAAVTAGLRVFLMKDRRILYLATVGLSSAAGFCLLIGFAAYASYSGDLIDIGFTYVGGFGLCVVAWLFSWIQAGIFFVHGRLPESPA</sequence>
<proteinExistence type="predicted"/>
<reference evidence="2" key="1">
    <citation type="journal article" date="2019" name="bioRxiv">
        <title>The Genome of the Zebra Mussel, Dreissena polymorpha: A Resource for Invasive Species Research.</title>
        <authorList>
            <person name="McCartney M.A."/>
            <person name="Auch B."/>
            <person name="Kono T."/>
            <person name="Mallez S."/>
            <person name="Zhang Y."/>
            <person name="Obille A."/>
            <person name="Becker A."/>
            <person name="Abrahante J.E."/>
            <person name="Garbe J."/>
            <person name="Badalamenti J.P."/>
            <person name="Herman A."/>
            <person name="Mangelson H."/>
            <person name="Liachko I."/>
            <person name="Sullivan S."/>
            <person name="Sone E.D."/>
            <person name="Koren S."/>
            <person name="Silverstein K.A.T."/>
            <person name="Beckman K.B."/>
            <person name="Gohl D.M."/>
        </authorList>
    </citation>
    <scope>NUCLEOTIDE SEQUENCE</scope>
    <source>
        <strain evidence="2">Duluth1</strain>
        <tissue evidence="2">Whole animal</tissue>
    </source>
</reference>
<dbReference type="OrthoDB" id="6132851at2759"/>
<evidence type="ECO:0000313" key="3">
    <source>
        <dbReference type="Proteomes" id="UP000828390"/>
    </source>
</evidence>
<organism evidence="2 3">
    <name type="scientific">Dreissena polymorpha</name>
    <name type="common">Zebra mussel</name>
    <name type="synonym">Mytilus polymorpha</name>
    <dbReference type="NCBI Taxonomy" id="45954"/>
    <lineage>
        <taxon>Eukaryota</taxon>
        <taxon>Metazoa</taxon>
        <taxon>Spiralia</taxon>
        <taxon>Lophotrochozoa</taxon>
        <taxon>Mollusca</taxon>
        <taxon>Bivalvia</taxon>
        <taxon>Autobranchia</taxon>
        <taxon>Heteroconchia</taxon>
        <taxon>Euheterodonta</taxon>
        <taxon>Imparidentia</taxon>
        <taxon>Neoheterodontei</taxon>
        <taxon>Myida</taxon>
        <taxon>Dreissenoidea</taxon>
        <taxon>Dreissenidae</taxon>
        <taxon>Dreissena</taxon>
    </lineage>
</organism>
<evidence type="ECO:0000256" key="1">
    <source>
        <dbReference type="SAM" id="Phobius"/>
    </source>
</evidence>
<feature type="transmembrane region" description="Helical" evidence="1">
    <location>
        <begin position="70"/>
        <end position="91"/>
    </location>
</feature>
<keyword evidence="3" id="KW-1185">Reference proteome</keyword>
<name>A0A9D4BRH8_DREPO</name>
<keyword evidence="1" id="KW-0472">Membrane</keyword>
<reference evidence="2" key="2">
    <citation type="submission" date="2020-11" db="EMBL/GenBank/DDBJ databases">
        <authorList>
            <person name="McCartney M.A."/>
            <person name="Auch B."/>
            <person name="Kono T."/>
            <person name="Mallez S."/>
            <person name="Becker A."/>
            <person name="Gohl D.M."/>
            <person name="Silverstein K.A.T."/>
            <person name="Koren S."/>
            <person name="Bechman K.B."/>
            <person name="Herman A."/>
            <person name="Abrahante J.E."/>
            <person name="Garbe J."/>
        </authorList>
    </citation>
    <scope>NUCLEOTIDE SEQUENCE</scope>
    <source>
        <strain evidence="2">Duluth1</strain>
        <tissue evidence="2">Whole animal</tissue>
    </source>
</reference>
<gene>
    <name evidence="2" type="ORF">DPMN_079852</name>
</gene>
<keyword evidence="1" id="KW-0812">Transmembrane</keyword>
<feature type="transmembrane region" description="Helical" evidence="1">
    <location>
        <begin position="133"/>
        <end position="158"/>
    </location>
</feature>
<protein>
    <recommendedName>
        <fullName evidence="4">Claudin</fullName>
    </recommendedName>
</protein>